<proteinExistence type="inferred from homology"/>
<comment type="cofactor">
    <cofactor evidence="1">
        <name>pyridoxal 5'-phosphate</name>
        <dbReference type="ChEBI" id="CHEBI:597326"/>
    </cofactor>
</comment>
<evidence type="ECO:0000313" key="5">
    <source>
        <dbReference type="Proteomes" id="UP000305238"/>
    </source>
</evidence>
<comment type="similarity">
    <text evidence="2">Belongs to the DegT/DnrJ/EryC1 family.</text>
</comment>
<dbReference type="InterPro" id="IPR000653">
    <property type="entry name" value="DegT/StrS_aminotransferase"/>
</dbReference>
<dbReference type="EMBL" id="VCKZ01000143">
    <property type="protein sequence ID" value="TMR36776.1"/>
    <property type="molecule type" value="Genomic_DNA"/>
</dbReference>
<protein>
    <recommendedName>
        <fullName evidence="6">DegT/DnrJ/EryC1/StrS aminotransferase family protein</fullName>
    </recommendedName>
</protein>
<dbReference type="InterPro" id="IPR015421">
    <property type="entry name" value="PyrdxlP-dep_Trfase_major"/>
</dbReference>
<evidence type="ECO:0008006" key="6">
    <source>
        <dbReference type="Google" id="ProtNLM"/>
    </source>
</evidence>
<evidence type="ECO:0000256" key="1">
    <source>
        <dbReference type="ARBA" id="ARBA00001933"/>
    </source>
</evidence>
<reference evidence="4 5" key="1">
    <citation type="submission" date="2019-05" db="EMBL/GenBank/DDBJ databases">
        <title>Draft genome sequence of Actinomadura geliboluensis A8036.</title>
        <authorList>
            <person name="Saricaoglu S."/>
            <person name="Isik K."/>
        </authorList>
    </citation>
    <scope>NUCLEOTIDE SEQUENCE [LARGE SCALE GENOMIC DNA]</scope>
    <source>
        <strain evidence="4 5">A8036</strain>
    </source>
</reference>
<dbReference type="AlphaFoldDB" id="A0A5S4GUZ6"/>
<comment type="caution">
    <text evidence="4">The sequence shown here is derived from an EMBL/GenBank/DDBJ whole genome shotgun (WGS) entry which is preliminary data.</text>
</comment>
<evidence type="ECO:0000256" key="3">
    <source>
        <dbReference type="SAM" id="MobiDB-lite"/>
    </source>
</evidence>
<sequence length="528" mass="56601">MRPLPQRGGPHLPVLRHGAHGDHGDGADRPGPRGAPAERGVRGADHRCRRPAGPELPQPGPALRDHRRDQPRRARGGARRGPGRPARQRRPRSGMPIRVARKRDHKGIINRCTAPQTQGGAGKLRSPRERGPPRCEMQPSPVHPEFAPRRRWKVGEMASMDLHGRRWPTVPTERETELLGEVARSRVWTDGPWTAEVERRMAGLTGAPHAVAFNSCTSALHAALHALGAGRGTRVALPSLTFAGTATGARHIGATLLFQEVRPDTLTLGPDLPADADLVIAVDLHGVPHGLDRGPVLTDACQALGTRIGGRHVGASGTHAWSFSAAKMVTAPDGGAVTTSDAALADRLRELRDYGVPAGEHRSNAGVRWPGGHNWRPSELSMAMVAHRLDDLDVRVARARDVTDRLHKTMDGLSLWRQHAPDGTEPGWHKVRFGAPGLDPGEARRMADALAAAGVPTHRWGALPLHRHPAFGGPGGPDLPGTDRPDLPGTDRAAAGTLCLGTEACPPMTWNDDEVEQVCTLIETIAEG</sequence>
<dbReference type="SUPFAM" id="SSF53383">
    <property type="entry name" value="PLP-dependent transferases"/>
    <property type="match status" value="1"/>
</dbReference>
<name>A0A5S4GUZ6_9ACTN</name>
<dbReference type="Pfam" id="PF01041">
    <property type="entry name" value="DegT_DnrJ_EryC1"/>
    <property type="match status" value="1"/>
</dbReference>
<dbReference type="PANTHER" id="PTHR30244:SF34">
    <property type="entry name" value="DTDP-4-AMINO-4,6-DIDEOXYGALACTOSE TRANSAMINASE"/>
    <property type="match status" value="1"/>
</dbReference>
<keyword evidence="2" id="KW-0663">Pyridoxal phosphate</keyword>
<dbReference type="GO" id="GO:0000271">
    <property type="term" value="P:polysaccharide biosynthetic process"/>
    <property type="evidence" value="ECO:0007669"/>
    <property type="project" value="TreeGrafter"/>
</dbReference>
<feature type="compositionally biased region" description="Basic and acidic residues" evidence="3">
    <location>
        <begin position="63"/>
        <end position="72"/>
    </location>
</feature>
<keyword evidence="5" id="KW-1185">Reference proteome</keyword>
<dbReference type="PANTHER" id="PTHR30244">
    <property type="entry name" value="TRANSAMINASE"/>
    <property type="match status" value="1"/>
</dbReference>
<dbReference type="Gene3D" id="3.40.640.10">
    <property type="entry name" value="Type I PLP-dependent aspartate aminotransferase-like (Major domain)"/>
    <property type="match status" value="1"/>
</dbReference>
<feature type="region of interest" description="Disordered" evidence="3">
    <location>
        <begin position="1"/>
        <end position="143"/>
    </location>
</feature>
<dbReference type="InterPro" id="IPR015424">
    <property type="entry name" value="PyrdxlP-dep_Trfase"/>
</dbReference>
<gene>
    <name evidence="4" type="ORF">ETD96_20130</name>
</gene>
<dbReference type="OrthoDB" id="9804264at2"/>
<dbReference type="GO" id="GO:0030170">
    <property type="term" value="F:pyridoxal phosphate binding"/>
    <property type="evidence" value="ECO:0007669"/>
    <property type="project" value="TreeGrafter"/>
</dbReference>
<evidence type="ECO:0000256" key="2">
    <source>
        <dbReference type="RuleBase" id="RU004508"/>
    </source>
</evidence>
<feature type="compositionally biased region" description="Basic and acidic residues" evidence="3">
    <location>
        <begin position="19"/>
        <end position="31"/>
    </location>
</feature>
<evidence type="ECO:0000313" key="4">
    <source>
        <dbReference type="EMBL" id="TMR36776.1"/>
    </source>
</evidence>
<feature type="compositionally biased region" description="Basic residues" evidence="3">
    <location>
        <begin position="73"/>
        <end position="92"/>
    </location>
</feature>
<dbReference type="Proteomes" id="UP000305238">
    <property type="component" value="Unassembled WGS sequence"/>
</dbReference>
<accession>A0A5S4GUZ6</accession>
<dbReference type="GO" id="GO:0008483">
    <property type="term" value="F:transaminase activity"/>
    <property type="evidence" value="ECO:0007669"/>
    <property type="project" value="TreeGrafter"/>
</dbReference>
<organism evidence="4 5">
    <name type="scientific">Actinomadura geliboluensis</name>
    <dbReference type="NCBI Taxonomy" id="882440"/>
    <lineage>
        <taxon>Bacteria</taxon>
        <taxon>Bacillati</taxon>
        <taxon>Actinomycetota</taxon>
        <taxon>Actinomycetes</taxon>
        <taxon>Streptosporangiales</taxon>
        <taxon>Thermomonosporaceae</taxon>
        <taxon>Actinomadura</taxon>
    </lineage>
</organism>